<accession>A0A167HBS8</accession>
<reference evidence="3 4" key="1">
    <citation type="submission" date="2016-02" db="EMBL/GenBank/DDBJ databases">
        <title>Draft genome sequence of Hydrogenophaga sp. LPB0072.</title>
        <authorList>
            <person name="Shin S.-K."/>
            <person name="Yi H."/>
        </authorList>
    </citation>
    <scope>NUCLEOTIDE SEQUENCE [LARGE SCALE GENOMIC DNA]</scope>
    <source>
        <strain evidence="3 4">LPB0072</strain>
    </source>
</reference>
<dbReference type="EMBL" id="LVWD01000028">
    <property type="protein sequence ID" value="OAD40677.1"/>
    <property type="molecule type" value="Genomic_DNA"/>
</dbReference>
<reference evidence="2 5" key="2">
    <citation type="submission" date="2016-10" db="EMBL/GenBank/DDBJ databases">
        <title>Hydorgenophaga sp. LPB0072 isolated from gastropod.</title>
        <authorList>
            <person name="Kim E."/>
            <person name="Yi H."/>
        </authorList>
    </citation>
    <scope>NUCLEOTIDE SEQUENCE [LARGE SCALE GENOMIC DNA]</scope>
    <source>
        <strain evidence="2 5">LPB0072</strain>
    </source>
</reference>
<evidence type="ECO:0000313" key="5">
    <source>
        <dbReference type="Proteomes" id="UP000185680"/>
    </source>
</evidence>
<name>A0A167HBS8_9BURK</name>
<dbReference type="RefSeq" id="WP_066092700.1">
    <property type="nucleotide sequence ID" value="NZ_CP017476.1"/>
</dbReference>
<dbReference type="AlphaFoldDB" id="A0A167HBS8"/>
<evidence type="ECO:0000313" key="4">
    <source>
        <dbReference type="Proteomes" id="UP000185657"/>
    </source>
</evidence>
<evidence type="ECO:0008006" key="6">
    <source>
        <dbReference type="Google" id="ProtNLM"/>
    </source>
</evidence>
<dbReference type="Gene3D" id="2.10.70.10">
    <property type="entry name" value="Complement Module, domain 1"/>
    <property type="match status" value="1"/>
</dbReference>
<sequence length="59" mass="6490">MTSKPPAKAAELAAVPERQKQTPLPSEAVLRGHSAVEIEHNGQLYRLQTTRQGKLILTK</sequence>
<evidence type="ECO:0000256" key="1">
    <source>
        <dbReference type="SAM" id="MobiDB-lite"/>
    </source>
</evidence>
<proteinExistence type="predicted"/>
<feature type="region of interest" description="Disordered" evidence="1">
    <location>
        <begin position="1"/>
        <end position="25"/>
    </location>
</feature>
<protein>
    <recommendedName>
        <fullName evidence="6">Hemin transporter HemP</fullName>
    </recommendedName>
</protein>
<organism evidence="2 5">
    <name type="scientific">Hydrogenophaga crassostreae</name>
    <dbReference type="NCBI Taxonomy" id="1763535"/>
    <lineage>
        <taxon>Bacteria</taxon>
        <taxon>Pseudomonadati</taxon>
        <taxon>Pseudomonadota</taxon>
        <taxon>Betaproteobacteria</taxon>
        <taxon>Burkholderiales</taxon>
        <taxon>Comamonadaceae</taxon>
        <taxon>Hydrogenophaga</taxon>
    </lineage>
</organism>
<dbReference type="Proteomes" id="UP000185680">
    <property type="component" value="Chromosome"/>
</dbReference>
<dbReference type="InterPro" id="IPR019600">
    <property type="entry name" value="Hemin_uptake_protein_HemP"/>
</dbReference>
<dbReference type="OrthoDB" id="5348353at2"/>
<dbReference type="STRING" id="1763535.LPB072_15840"/>
<dbReference type="KEGG" id="hyl:LPB072_15840"/>
<dbReference type="Pfam" id="PF10636">
    <property type="entry name" value="hemP"/>
    <property type="match status" value="1"/>
</dbReference>
<evidence type="ECO:0000313" key="3">
    <source>
        <dbReference type="EMBL" id="OAD40677.1"/>
    </source>
</evidence>
<gene>
    <name evidence="2" type="ORF">LPB072_15840</name>
    <name evidence="3" type="ORF">LPB72_15425</name>
</gene>
<evidence type="ECO:0000313" key="2">
    <source>
        <dbReference type="EMBL" id="AOW14090.1"/>
    </source>
</evidence>
<keyword evidence="4" id="KW-1185">Reference proteome</keyword>
<dbReference type="EMBL" id="CP017476">
    <property type="protein sequence ID" value="AOW14090.1"/>
    <property type="molecule type" value="Genomic_DNA"/>
</dbReference>
<dbReference type="Proteomes" id="UP000185657">
    <property type="component" value="Unassembled WGS sequence"/>
</dbReference>